<dbReference type="OrthoDB" id="7419255at2"/>
<evidence type="ECO:0000313" key="1">
    <source>
        <dbReference type="EMBL" id="RIA37749.1"/>
    </source>
</evidence>
<dbReference type="RefSeq" id="WP_119037015.1">
    <property type="nucleotide sequence ID" value="NZ_QXDC01000004.1"/>
</dbReference>
<dbReference type="Gene3D" id="3.20.20.370">
    <property type="entry name" value="Glycoside hydrolase/deacetylase"/>
    <property type="match status" value="1"/>
</dbReference>
<name>A0A397NPZ5_9SPHN</name>
<dbReference type="EMBL" id="QXDC01000004">
    <property type="protein sequence ID" value="RIA37749.1"/>
    <property type="molecule type" value="Genomic_DNA"/>
</dbReference>
<gene>
    <name evidence="1" type="ORF">DFR49_3637</name>
</gene>
<evidence type="ECO:0000313" key="2">
    <source>
        <dbReference type="Proteomes" id="UP000266568"/>
    </source>
</evidence>
<proteinExistence type="predicted"/>
<sequence>MPTPVFLTVDTELAWRHHATGLDAAAIVERSLDPAGVGVRHQLDRLAMHGLKACFFVDPMPALVFGLDWLKPLVATILARGQEVQLHLHPNWAGARAGDGGAAHARFEMVEYSAHEQRDLIAGAIDLLKAGGAPHPIAFRAGSYGANDTTLAALAALGFVYDSSHNGAATPWPSQIGLPADTIAPVVRAGLVELPVTLIEDAPGSLRNVQVCALSIGEIRAALDHAVAADHAAVTIVSHSFELASRAGTRANGIHARRFEALCEMLRARRHDLPTCHFADRPALRLGAADHPLAPNTLRTRWRQAEQLWSNMVEERAA</sequence>
<organism evidence="1 2">
    <name type="scientific">Hephaestia caeni</name>
    <dbReference type="NCBI Taxonomy" id="645617"/>
    <lineage>
        <taxon>Bacteria</taxon>
        <taxon>Pseudomonadati</taxon>
        <taxon>Pseudomonadota</taxon>
        <taxon>Alphaproteobacteria</taxon>
        <taxon>Sphingomonadales</taxon>
        <taxon>Sphingomonadaceae</taxon>
        <taxon>Hephaestia</taxon>
    </lineage>
</organism>
<accession>A0A397NPZ5</accession>
<dbReference type="SUPFAM" id="SSF88713">
    <property type="entry name" value="Glycoside hydrolase/deacetylase"/>
    <property type="match status" value="1"/>
</dbReference>
<dbReference type="GO" id="GO:0005975">
    <property type="term" value="P:carbohydrate metabolic process"/>
    <property type="evidence" value="ECO:0007669"/>
    <property type="project" value="InterPro"/>
</dbReference>
<protein>
    <submittedName>
        <fullName evidence="1">Polysaccharide deacetylase</fullName>
    </submittedName>
</protein>
<comment type="caution">
    <text evidence="1">The sequence shown here is derived from an EMBL/GenBank/DDBJ whole genome shotgun (WGS) entry which is preliminary data.</text>
</comment>
<dbReference type="InterPro" id="IPR011330">
    <property type="entry name" value="Glyco_hydro/deAcase_b/a-brl"/>
</dbReference>
<reference evidence="1 2" key="1">
    <citation type="submission" date="2018-08" db="EMBL/GenBank/DDBJ databases">
        <title>Genomic Encyclopedia of Type Strains, Phase IV (KMG-IV): sequencing the most valuable type-strain genomes for metagenomic binning, comparative biology and taxonomic classification.</title>
        <authorList>
            <person name="Goeker M."/>
        </authorList>
    </citation>
    <scope>NUCLEOTIDE SEQUENCE [LARGE SCALE GENOMIC DNA]</scope>
    <source>
        <strain evidence="1 2">DSM 25527</strain>
    </source>
</reference>
<dbReference type="AlphaFoldDB" id="A0A397NPZ5"/>
<keyword evidence="2" id="KW-1185">Reference proteome</keyword>
<dbReference type="Proteomes" id="UP000266568">
    <property type="component" value="Unassembled WGS sequence"/>
</dbReference>